<dbReference type="EMBL" id="BJTG01000001">
    <property type="protein sequence ID" value="GEJ55549.1"/>
    <property type="molecule type" value="Genomic_DNA"/>
</dbReference>
<comment type="caution">
    <text evidence="1">The sequence shown here is derived from an EMBL/GenBank/DDBJ whole genome shotgun (WGS) entry which is preliminary data.</text>
</comment>
<gene>
    <name evidence="1" type="ORF">AMYX_02900</name>
</gene>
<reference evidence="2" key="1">
    <citation type="journal article" date="2020" name="Appl. Environ. Microbiol.">
        <title>Diazotrophic Anaeromyxobacter Isolates from Soils.</title>
        <authorList>
            <person name="Masuda Y."/>
            <person name="Yamanaka H."/>
            <person name="Xu Z.X."/>
            <person name="Shiratori Y."/>
            <person name="Aono T."/>
            <person name="Amachi S."/>
            <person name="Senoo K."/>
            <person name="Itoh H."/>
        </authorList>
    </citation>
    <scope>NUCLEOTIDE SEQUENCE [LARGE SCALE GENOMIC DNA]</scope>
    <source>
        <strain evidence="2">R267</strain>
    </source>
</reference>
<evidence type="ECO:0000313" key="1">
    <source>
        <dbReference type="EMBL" id="GEJ55549.1"/>
    </source>
</evidence>
<dbReference type="RefSeq" id="WP_176062342.1">
    <property type="nucleotide sequence ID" value="NZ_BJTG01000001.1"/>
</dbReference>
<sequence>MEHERTTRTADGTWMARASAIGAGDVSLAVRGELTRLLAESAGDRKKAVHAGLSALVAREAITGGEAKELAAIFDRLFAAPDGSDPELAKRVRSYYRALVLDQASSPAALAVASVLNAGPAPGAAGQPRASAVSKGDALYGGFGALVGAGIGAGFGGPIGAGIGAAVGAAVGVCIAES</sequence>
<organism evidence="1 2">
    <name type="scientific">Anaeromyxobacter diazotrophicus</name>
    <dbReference type="NCBI Taxonomy" id="2590199"/>
    <lineage>
        <taxon>Bacteria</taxon>
        <taxon>Pseudomonadati</taxon>
        <taxon>Myxococcota</taxon>
        <taxon>Myxococcia</taxon>
        <taxon>Myxococcales</taxon>
        <taxon>Cystobacterineae</taxon>
        <taxon>Anaeromyxobacteraceae</taxon>
        <taxon>Anaeromyxobacter</taxon>
    </lineage>
</organism>
<name>A0A7I9VH24_9BACT</name>
<accession>A0A7I9VH24</accession>
<evidence type="ECO:0000313" key="2">
    <source>
        <dbReference type="Proteomes" id="UP000503640"/>
    </source>
</evidence>
<protein>
    <submittedName>
        <fullName evidence="1">Uncharacterized protein</fullName>
    </submittedName>
</protein>
<dbReference type="Proteomes" id="UP000503640">
    <property type="component" value="Unassembled WGS sequence"/>
</dbReference>
<dbReference type="AlphaFoldDB" id="A0A7I9VH24"/>
<proteinExistence type="predicted"/>
<keyword evidence="2" id="KW-1185">Reference proteome</keyword>